<sequence>MKPSDYFRRNIYACFWFESQGNFLNDISRLGIDNCMFETDFPHPTCLYPQPLNGIAKALGENNVPWEDRVKLLSGNAAKVYNIDVPTD</sequence>
<dbReference type="GO" id="GO:0016787">
    <property type="term" value="F:hydrolase activity"/>
    <property type="evidence" value="ECO:0007669"/>
    <property type="project" value="InterPro"/>
</dbReference>
<gene>
    <name evidence="2" type="ORF">SVIO_103150</name>
</gene>
<evidence type="ECO:0000313" key="2">
    <source>
        <dbReference type="EMBL" id="GDY59692.1"/>
    </source>
</evidence>
<dbReference type="Proteomes" id="UP000301309">
    <property type="component" value="Unassembled WGS sequence"/>
</dbReference>
<comment type="caution">
    <text evidence="2">The sequence shown here is derived from an EMBL/GenBank/DDBJ whole genome shotgun (WGS) entry which is preliminary data.</text>
</comment>
<dbReference type="InterPro" id="IPR032466">
    <property type="entry name" value="Metal_Hydrolase"/>
</dbReference>
<name>A0A4D4LEG9_STRVO</name>
<evidence type="ECO:0000313" key="3">
    <source>
        <dbReference type="Proteomes" id="UP000301309"/>
    </source>
</evidence>
<dbReference type="InterPro" id="IPR006680">
    <property type="entry name" value="Amidohydro-rel"/>
</dbReference>
<feature type="domain" description="Amidohydrolase-related" evidence="1">
    <location>
        <begin position="29"/>
        <end position="83"/>
    </location>
</feature>
<dbReference type="AlphaFoldDB" id="A0A4D4LEG9"/>
<proteinExistence type="predicted"/>
<dbReference type="Pfam" id="PF04909">
    <property type="entry name" value="Amidohydro_2"/>
    <property type="match status" value="1"/>
</dbReference>
<dbReference type="EMBL" id="BJHW01000002">
    <property type="protein sequence ID" value="GDY59692.1"/>
    <property type="molecule type" value="Genomic_DNA"/>
</dbReference>
<reference evidence="2 3" key="1">
    <citation type="journal article" date="2020" name="Int. J. Syst. Evol. Microbiol.">
        <title>Reclassification of Streptomyces castelarensis and Streptomyces sporoclivatus as later heterotypic synonyms of Streptomyces antimycoticus.</title>
        <authorList>
            <person name="Komaki H."/>
            <person name="Tamura T."/>
        </authorList>
    </citation>
    <scope>NUCLEOTIDE SEQUENCE [LARGE SCALE GENOMIC DNA]</scope>
    <source>
        <strain evidence="2 3">NBRC 13459</strain>
    </source>
</reference>
<dbReference type="Gene3D" id="3.20.20.140">
    <property type="entry name" value="Metal-dependent hydrolases"/>
    <property type="match status" value="1"/>
</dbReference>
<evidence type="ECO:0000259" key="1">
    <source>
        <dbReference type="Pfam" id="PF04909"/>
    </source>
</evidence>
<protein>
    <recommendedName>
        <fullName evidence="1">Amidohydrolase-related domain-containing protein</fullName>
    </recommendedName>
</protein>
<keyword evidence="3" id="KW-1185">Reference proteome</keyword>
<dbReference type="SUPFAM" id="SSF51556">
    <property type="entry name" value="Metallo-dependent hydrolases"/>
    <property type="match status" value="1"/>
</dbReference>
<organism evidence="2 3">
    <name type="scientific">Streptomyces violaceusniger</name>
    <dbReference type="NCBI Taxonomy" id="68280"/>
    <lineage>
        <taxon>Bacteria</taxon>
        <taxon>Bacillati</taxon>
        <taxon>Actinomycetota</taxon>
        <taxon>Actinomycetes</taxon>
        <taxon>Kitasatosporales</taxon>
        <taxon>Streptomycetaceae</taxon>
        <taxon>Streptomyces</taxon>
        <taxon>Streptomyces violaceusniger group</taxon>
    </lineage>
</organism>
<accession>A0A4D4LEG9</accession>